<gene>
    <name evidence="1" type="ORF">ALC56_06450</name>
</gene>
<accession>A0A195FG73</accession>
<organism evidence="1 2">
    <name type="scientific">Trachymyrmex septentrionalis</name>
    <dbReference type="NCBI Taxonomy" id="34720"/>
    <lineage>
        <taxon>Eukaryota</taxon>
        <taxon>Metazoa</taxon>
        <taxon>Ecdysozoa</taxon>
        <taxon>Arthropoda</taxon>
        <taxon>Hexapoda</taxon>
        <taxon>Insecta</taxon>
        <taxon>Pterygota</taxon>
        <taxon>Neoptera</taxon>
        <taxon>Endopterygota</taxon>
        <taxon>Hymenoptera</taxon>
        <taxon>Apocrita</taxon>
        <taxon>Aculeata</taxon>
        <taxon>Formicoidea</taxon>
        <taxon>Formicidae</taxon>
        <taxon>Myrmicinae</taxon>
        <taxon>Trachymyrmex</taxon>
    </lineage>
</organism>
<dbReference type="AlphaFoldDB" id="A0A195FG73"/>
<keyword evidence="2" id="KW-1185">Reference proteome</keyword>
<evidence type="ECO:0000313" key="2">
    <source>
        <dbReference type="Proteomes" id="UP000078541"/>
    </source>
</evidence>
<dbReference type="EMBL" id="KQ981625">
    <property type="protein sequence ID" value="KYN39024.1"/>
    <property type="molecule type" value="Genomic_DNA"/>
</dbReference>
<evidence type="ECO:0000313" key="1">
    <source>
        <dbReference type="EMBL" id="KYN39024.1"/>
    </source>
</evidence>
<sequence>RNSREGDEEKGEKDSQRQTENCQQTAFTIVTSKTRYTVFCLRSHYPPLSTLLRTVYTGGSNYRCLQACRGRHAKIVASLSEIIQRRLRQVLPRMCWGQQRRRRMHANNVVASCDKGEYDIPPVPTKLQQSTCTELSQDTHVHRNLSLAKELAKVRSNNRNFGILCASSYTLSCDAFTCSLSAYEAYSMVPRKLKDTMADMETS</sequence>
<dbReference type="Proteomes" id="UP000078541">
    <property type="component" value="Unassembled WGS sequence"/>
</dbReference>
<reference evidence="1 2" key="1">
    <citation type="submission" date="2016-03" db="EMBL/GenBank/DDBJ databases">
        <title>Trachymyrmex septentrionalis WGS genome.</title>
        <authorList>
            <person name="Nygaard S."/>
            <person name="Hu H."/>
            <person name="Boomsma J."/>
            <person name="Zhang G."/>
        </authorList>
    </citation>
    <scope>NUCLEOTIDE SEQUENCE [LARGE SCALE GENOMIC DNA]</scope>
    <source>
        <strain evidence="1">Tsep2-gDNA-1</strain>
        <tissue evidence="1">Whole body</tissue>
    </source>
</reference>
<name>A0A195FG73_9HYME</name>
<proteinExistence type="predicted"/>
<feature type="non-terminal residue" evidence="1">
    <location>
        <position position="1"/>
    </location>
</feature>
<protein>
    <submittedName>
        <fullName evidence="1">Uncharacterized protein</fullName>
    </submittedName>
</protein>